<organism evidence="3 4">
    <name type="scientific">Bacteroides uniformis</name>
    <dbReference type="NCBI Taxonomy" id="820"/>
    <lineage>
        <taxon>Bacteria</taxon>
        <taxon>Pseudomonadati</taxon>
        <taxon>Bacteroidota</taxon>
        <taxon>Bacteroidia</taxon>
        <taxon>Bacteroidales</taxon>
        <taxon>Bacteroidaceae</taxon>
        <taxon>Bacteroides</taxon>
    </lineage>
</organism>
<dbReference type="PANTHER" id="PTHR43477:SF1">
    <property type="entry name" value="DIHYDROANTICAPSIN 7-DEHYDROGENASE"/>
    <property type="match status" value="1"/>
</dbReference>
<dbReference type="Pfam" id="PF13561">
    <property type="entry name" value="adh_short_C2"/>
    <property type="match status" value="1"/>
</dbReference>
<accession>A0A139JWN1</accession>
<sequence>MTEKFNPFTLEGKSILVTGASSGIGRATAIVCSKMGASLLITGRNEQRLNETFNELKGENHHSIIADLSTSEGRRQLLDHVEKIDGVVHCAGISGHKVFQFLKDTEIEEMFDINFNTPLLLSRDLVKKKKINKGGSIVFITSTSGIISSYMGGCLYSSTKGALNGLIKGMALELAGKNIRVNSVMPSMVTTPIMNGGQLTDEQFEEDKKRYPLKRYGYPEEVAYAIVYLLSDASSWTTGTNLLMDGGRSIAY</sequence>
<evidence type="ECO:0000313" key="3">
    <source>
        <dbReference type="EMBL" id="KAB4231168.1"/>
    </source>
</evidence>
<dbReference type="RefSeq" id="WP_061412661.1">
    <property type="nucleotide sequence ID" value="NZ_JAHONI010000001.1"/>
</dbReference>
<dbReference type="InterPro" id="IPR036291">
    <property type="entry name" value="NAD(P)-bd_dom_sf"/>
</dbReference>
<reference evidence="3 4" key="1">
    <citation type="journal article" date="2019" name="Nat. Med.">
        <title>A library of human gut bacterial isolates paired with longitudinal multiomics data enables mechanistic microbiome research.</title>
        <authorList>
            <person name="Poyet M."/>
            <person name="Groussin M."/>
            <person name="Gibbons S.M."/>
            <person name="Avila-Pacheco J."/>
            <person name="Jiang X."/>
            <person name="Kearney S.M."/>
            <person name="Perrotta A.R."/>
            <person name="Berdy B."/>
            <person name="Zhao S."/>
            <person name="Lieberman T.D."/>
            <person name="Swanson P.K."/>
            <person name="Smith M."/>
            <person name="Roesemann S."/>
            <person name="Alexander J.E."/>
            <person name="Rich S.A."/>
            <person name="Livny J."/>
            <person name="Vlamakis H."/>
            <person name="Clish C."/>
            <person name="Bullock K."/>
            <person name="Deik A."/>
            <person name="Scott J."/>
            <person name="Pierce K.A."/>
            <person name="Xavier R.J."/>
            <person name="Alm E.J."/>
        </authorList>
    </citation>
    <scope>NUCLEOTIDE SEQUENCE [LARGE SCALE GENOMIC DNA]</scope>
    <source>
        <strain evidence="3 4">BIOML-A5</strain>
    </source>
</reference>
<comment type="caution">
    <text evidence="3">The sequence shown here is derived from an EMBL/GenBank/DDBJ whole genome shotgun (WGS) entry which is preliminary data.</text>
</comment>
<name>A0A139JWN1_BACUN</name>
<dbReference type="PRINTS" id="PR00081">
    <property type="entry name" value="GDHRDH"/>
</dbReference>
<dbReference type="EMBL" id="WCTL01000022">
    <property type="protein sequence ID" value="KAB4231168.1"/>
    <property type="molecule type" value="Genomic_DNA"/>
</dbReference>
<dbReference type="InterPro" id="IPR051122">
    <property type="entry name" value="SDR_DHRS6-like"/>
</dbReference>
<dbReference type="CDD" id="cd05233">
    <property type="entry name" value="SDR_c"/>
    <property type="match status" value="1"/>
</dbReference>
<dbReference type="GO" id="GO:0016491">
    <property type="term" value="F:oxidoreductase activity"/>
    <property type="evidence" value="ECO:0007669"/>
    <property type="project" value="UniProtKB-KW"/>
</dbReference>
<protein>
    <submittedName>
        <fullName evidence="3">SDR family oxidoreductase</fullName>
    </submittedName>
</protein>
<dbReference type="PRINTS" id="PR00080">
    <property type="entry name" value="SDRFAMILY"/>
</dbReference>
<dbReference type="FunFam" id="3.40.50.720:FF:000084">
    <property type="entry name" value="Short-chain dehydrogenase reductase"/>
    <property type="match status" value="1"/>
</dbReference>
<dbReference type="SUPFAM" id="SSF51735">
    <property type="entry name" value="NAD(P)-binding Rossmann-fold domains"/>
    <property type="match status" value="1"/>
</dbReference>
<dbReference type="Gene3D" id="3.40.50.720">
    <property type="entry name" value="NAD(P)-binding Rossmann-like Domain"/>
    <property type="match status" value="1"/>
</dbReference>
<evidence type="ECO:0000256" key="1">
    <source>
        <dbReference type="ARBA" id="ARBA00006484"/>
    </source>
</evidence>
<comment type="similarity">
    <text evidence="1">Belongs to the short-chain dehydrogenases/reductases (SDR) family.</text>
</comment>
<keyword evidence="2" id="KW-0560">Oxidoreductase</keyword>
<gene>
    <name evidence="3" type="ORF">GAP47_18375</name>
</gene>
<evidence type="ECO:0000256" key="2">
    <source>
        <dbReference type="ARBA" id="ARBA00023002"/>
    </source>
</evidence>
<evidence type="ECO:0000313" key="4">
    <source>
        <dbReference type="Proteomes" id="UP000462376"/>
    </source>
</evidence>
<dbReference type="PANTHER" id="PTHR43477">
    <property type="entry name" value="DIHYDROANTICAPSIN 7-DEHYDROGENASE"/>
    <property type="match status" value="1"/>
</dbReference>
<dbReference type="Proteomes" id="UP000462376">
    <property type="component" value="Unassembled WGS sequence"/>
</dbReference>
<dbReference type="InterPro" id="IPR002347">
    <property type="entry name" value="SDR_fam"/>
</dbReference>
<dbReference type="AlphaFoldDB" id="A0A139JWN1"/>
<proteinExistence type="inferred from homology"/>